<dbReference type="PANTHER" id="PTHR32309">
    <property type="entry name" value="TYROSINE-PROTEIN KINASE"/>
    <property type="match status" value="1"/>
</dbReference>
<keyword evidence="3" id="KW-1133">Transmembrane helix</keyword>
<dbReference type="EMBL" id="SJPL01000001">
    <property type="protein sequence ID" value="TWT72454.1"/>
    <property type="molecule type" value="Genomic_DNA"/>
</dbReference>
<reference evidence="4 5" key="1">
    <citation type="submission" date="2019-02" db="EMBL/GenBank/DDBJ databases">
        <title>Deep-cultivation of Planctomycetes and their phenomic and genomic characterization uncovers novel biology.</title>
        <authorList>
            <person name="Wiegand S."/>
            <person name="Jogler M."/>
            <person name="Boedeker C."/>
            <person name="Pinto D."/>
            <person name="Vollmers J."/>
            <person name="Rivas-Marin E."/>
            <person name="Kohn T."/>
            <person name="Peeters S.H."/>
            <person name="Heuer A."/>
            <person name="Rast P."/>
            <person name="Oberbeckmann S."/>
            <person name="Bunk B."/>
            <person name="Jeske O."/>
            <person name="Meyerdierks A."/>
            <person name="Storesund J.E."/>
            <person name="Kallscheuer N."/>
            <person name="Luecker S."/>
            <person name="Lage O.M."/>
            <person name="Pohl T."/>
            <person name="Merkel B.J."/>
            <person name="Hornburger P."/>
            <person name="Mueller R.-W."/>
            <person name="Bruemmer F."/>
            <person name="Labrenz M."/>
            <person name="Spormann A.M."/>
            <person name="Op Den Camp H."/>
            <person name="Overmann J."/>
            <person name="Amann R."/>
            <person name="Jetten M.S.M."/>
            <person name="Mascher T."/>
            <person name="Medema M.H."/>
            <person name="Devos D.P."/>
            <person name="Kaster A.-K."/>
            <person name="Ovreas L."/>
            <person name="Rohde M."/>
            <person name="Galperin M.Y."/>
            <person name="Jogler C."/>
        </authorList>
    </citation>
    <scope>NUCLEOTIDE SEQUENCE [LARGE SCALE GENOMIC DNA]</scope>
    <source>
        <strain evidence="4 5">Pan14r</strain>
    </source>
</reference>
<dbReference type="Proteomes" id="UP000317238">
    <property type="component" value="Unassembled WGS sequence"/>
</dbReference>
<feature type="transmembrane region" description="Helical" evidence="3">
    <location>
        <begin position="420"/>
        <end position="441"/>
    </location>
</feature>
<keyword evidence="1" id="KW-0175">Coiled coil</keyword>
<keyword evidence="3" id="KW-0472">Membrane</keyword>
<name>A0A5C5YBG2_9PLAN</name>
<sequence length="487" mass="52879">MSAAPIPWKHIRNVLVLFSPLWGGAAVLFGLFGLSYSLFSNDVWSAKQPLVIRDEATGSVDRLGRFASQNELKAAQETILEMAKNPEVVAAALRQIGPDKRSHADDWPSVKTIETVADQCVNLVAPQGSEFGSSEVIYLSVKAKKPDRAVAFCGALFDNLTEQLRKVRRVRADSIIVELTHARDLARQNLDEALTMIQEIEVKSGIDLGELRNLNDTISGDGTSRRTLETTTSDRQAAELALSKLEAFHQLLVDGASDPQKLLISGDELMSSQPSLQRLKEGLIDAQLETSKLAGNHTVLNPKRRVAMAVEEEIKRRLQQEAAAVVRGMQPELKLARDRVNRLRQQEADLTKKLAHLAEIRATYAKLDAQLKNRTEQFAAAEAALAEARASRSAALSTNLIAELGPPQVGDSPISMSGTMLTAGSTTAGLMFGLGIVFLIAPGPSGKTYGRRWSDYLGGRRASDHSSGSEAGGGQSFPNDRRAKPRT</sequence>
<evidence type="ECO:0000256" key="3">
    <source>
        <dbReference type="SAM" id="Phobius"/>
    </source>
</evidence>
<dbReference type="PANTHER" id="PTHR32309:SF31">
    <property type="entry name" value="CAPSULAR EXOPOLYSACCHARIDE FAMILY"/>
    <property type="match status" value="1"/>
</dbReference>
<dbReference type="OrthoDB" id="234267at2"/>
<evidence type="ECO:0000256" key="2">
    <source>
        <dbReference type="SAM" id="MobiDB-lite"/>
    </source>
</evidence>
<evidence type="ECO:0000313" key="5">
    <source>
        <dbReference type="Proteomes" id="UP000317238"/>
    </source>
</evidence>
<comment type="caution">
    <text evidence="4">The sequence shown here is derived from an EMBL/GenBank/DDBJ whole genome shotgun (WGS) entry which is preliminary data.</text>
</comment>
<keyword evidence="5" id="KW-1185">Reference proteome</keyword>
<proteinExistence type="predicted"/>
<feature type="coiled-coil region" evidence="1">
    <location>
        <begin position="333"/>
        <end position="377"/>
    </location>
</feature>
<keyword evidence="3" id="KW-0812">Transmembrane</keyword>
<feature type="region of interest" description="Disordered" evidence="2">
    <location>
        <begin position="452"/>
        <end position="487"/>
    </location>
</feature>
<evidence type="ECO:0000313" key="4">
    <source>
        <dbReference type="EMBL" id="TWT72454.1"/>
    </source>
</evidence>
<organism evidence="4 5">
    <name type="scientific">Crateriforma conspicua</name>
    <dbReference type="NCBI Taxonomy" id="2527996"/>
    <lineage>
        <taxon>Bacteria</taxon>
        <taxon>Pseudomonadati</taxon>
        <taxon>Planctomycetota</taxon>
        <taxon>Planctomycetia</taxon>
        <taxon>Planctomycetales</taxon>
        <taxon>Planctomycetaceae</taxon>
        <taxon>Crateriforma</taxon>
    </lineage>
</organism>
<evidence type="ECO:0000256" key="1">
    <source>
        <dbReference type="SAM" id="Coils"/>
    </source>
</evidence>
<dbReference type="InterPro" id="IPR050445">
    <property type="entry name" value="Bact_polysacc_biosynth/exp"/>
</dbReference>
<feature type="transmembrane region" description="Helical" evidence="3">
    <location>
        <begin position="14"/>
        <end position="39"/>
    </location>
</feature>
<protein>
    <submittedName>
        <fullName evidence="4">Uncharacterized protein</fullName>
    </submittedName>
</protein>
<gene>
    <name evidence="4" type="ORF">Pan14r_47740</name>
</gene>
<dbReference type="RefSeq" id="WP_145293169.1">
    <property type="nucleotide sequence ID" value="NZ_CP036319.1"/>
</dbReference>
<accession>A0A5C5YBG2</accession>
<dbReference type="AlphaFoldDB" id="A0A5C5YBG2"/>